<feature type="transmembrane region" description="Helical" evidence="1">
    <location>
        <begin position="252"/>
        <end position="272"/>
    </location>
</feature>
<feature type="transmembrane region" description="Helical" evidence="1">
    <location>
        <begin position="131"/>
        <end position="154"/>
    </location>
</feature>
<evidence type="ECO:0000259" key="2">
    <source>
        <dbReference type="Pfam" id="PF20151"/>
    </source>
</evidence>
<protein>
    <recommendedName>
        <fullName evidence="2">DUF6533 domain-containing protein</fullName>
    </recommendedName>
</protein>
<name>A0A5C3MX34_9AGAM</name>
<accession>A0A5C3MX34</accession>
<feature type="transmembrane region" description="Helical" evidence="1">
    <location>
        <begin position="100"/>
        <end position="119"/>
    </location>
</feature>
<evidence type="ECO:0000313" key="4">
    <source>
        <dbReference type="Proteomes" id="UP000305948"/>
    </source>
</evidence>
<proteinExistence type="predicted"/>
<feature type="transmembrane region" description="Helical" evidence="1">
    <location>
        <begin position="185"/>
        <end position="202"/>
    </location>
</feature>
<dbReference type="AlphaFoldDB" id="A0A5C3MX34"/>
<dbReference type="OrthoDB" id="2638860at2759"/>
<organism evidence="3 4">
    <name type="scientific">Heliocybe sulcata</name>
    <dbReference type="NCBI Taxonomy" id="5364"/>
    <lineage>
        <taxon>Eukaryota</taxon>
        <taxon>Fungi</taxon>
        <taxon>Dikarya</taxon>
        <taxon>Basidiomycota</taxon>
        <taxon>Agaricomycotina</taxon>
        <taxon>Agaricomycetes</taxon>
        <taxon>Gloeophyllales</taxon>
        <taxon>Gloeophyllaceae</taxon>
        <taxon>Heliocybe</taxon>
    </lineage>
</organism>
<evidence type="ECO:0000256" key="1">
    <source>
        <dbReference type="SAM" id="Phobius"/>
    </source>
</evidence>
<keyword evidence="1" id="KW-0812">Transmembrane</keyword>
<reference evidence="3 4" key="1">
    <citation type="journal article" date="2019" name="Nat. Ecol. Evol.">
        <title>Megaphylogeny resolves global patterns of mushroom evolution.</title>
        <authorList>
            <person name="Varga T."/>
            <person name="Krizsan K."/>
            <person name="Foldi C."/>
            <person name="Dima B."/>
            <person name="Sanchez-Garcia M."/>
            <person name="Sanchez-Ramirez S."/>
            <person name="Szollosi G.J."/>
            <person name="Szarkandi J.G."/>
            <person name="Papp V."/>
            <person name="Albert L."/>
            <person name="Andreopoulos W."/>
            <person name="Angelini C."/>
            <person name="Antonin V."/>
            <person name="Barry K.W."/>
            <person name="Bougher N.L."/>
            <person name="Buchanan P."/>
            <person name="Buyck B."/>
            <person name="Bense V."/>
            <person name="Catcheside P."/>
            <person name="Chovatia M."/>
            <person name="Cooper J."/>
            <person name="Damon W."/>
            <person name="Desjardin D."/>
            <person name="Finy P."/>
            <person name="Geml J."/>
            <person name="Haridas S."/>
            <person name="Hughes K."/>
            <person name="Justo A."/>
            <person name="Karasinski D."/>
            <person name="Kautmanova I."/>
            <person name="Kiss B."/>
            <person name="Kocsube S."/>
            <person name="Kotiranta H."/>
            <person name="LaButti K.M."/>
            <person name="Lechner B.E."/>
            <person name="Liimatainen K."/>
            <person name="Lipzen A."/>
            <person name="Lukacs Z."/>
            <person name="Mihaltcheva S."/>
            <person name="Morgado L.N."/>
            <person name="Niskanen T."/>
            <person name="Noordeloos M.E."/>
            <person name="Ohm R.A."/>
            <person name="Ortiz-Santana B."/>
            <person name="Ovrebo C."/>
            <person name="Racz N."/>
            <person name="Riley R."/>
            <person name="Savchenko A."/>
            <person name="Shiryaev A."/>
            <person name="Soop K."/>
            <person name="Spirin V."/>
            <person name="Szebenyi C."/>
            <person name="Tomsovsky M."/>
            <person name="Tulloss R.E."/>
            <person name="Uehling J."/>
            <person name="Grigoriev I.V."/>
            <person name="Vagvolgyi C."/>
            <person name="Papp T."/>
            <person name="Martin F.M."/>
            <person name="Miettinen O."/>
            <person name="Hibbett D.S."/>
            <person name="Nagy L.G."/>
        </authorList>
    </citation>
    <scope>NUCLEOTIDE SEQUENCE [LARGE SCALE GENOMIC DNA]</scope>
    <source>
        <strain evidence="3 4">OMC1185</strain>
    </source>
</reference>
<dbReference type="Proteomes" id="UP000305948">
    <property type="component" value="Unassembled WGS sequence"/>
</dbReference>
<dbReference type="Pfam" id="PF20151">
    <property type="entry name" value="DUF6533"/>
    <property type="match status" value="1"/>
</dbReference>
<dbReference type="EMBL" id="ML213515">
    <property type="protein sequence ID" value="TFK49577.1"/>
    <property type="molecule type" value="Genomic_DNA"/>
</dbReference>
<gene>
    <name evidence="3" type="ORF">OE88DRAFT_357077</name>
</gene>
<feature type="domain" description="DUF6533" evidence="2">
    <location>
        <begin position="38"/>
        <end position="81"/>
    </location>
</feature>
<dbReference type="InterPro" id="IPR045340">
    <property type="entry name" value="DUF6533"/>
</dbReference>
<keyword evidence="4" id="KW-1185">Reference proteome</keyword>
<feature type="transmembrane region" description="Helical" evidence="1">
    <location>
        <begin position="74"/>
        <end position="94"/>
    </location>
</feature>
<evidence type="ECO:0000313" key="3">
    <source>
        <dbReference type="EMBL" id="TFK49577.1"/>
    </source>
</evidence>
<keyword evidence="1" id="KW-1133">Transmembrane helix</keyword>
<sequence>MQRLQDVSNGRLLYRAPAYTLPCLLIVFDNSLITKFNAVASATWLVWDLFITLDDEVELIWKSRTSLPKYLYFVSRYVGIFMQALLASGALLMYCAPWLIFEAVSSTILVVAVELSMILRVQALYAGSRVVLFALLALLVGEVASFAVVAAFGYGQALPGLIPIPAGAPLPGCVMTRSTKFFQTSWVPTLAFESILFILTSYKCLRGRYGDKTPLHVKFFKDGTVYFALMFGSGLSYVIASSKADGTRLVVLFFYTIAGGIPATKTVTGALVRWMVSAISYSGTHLLLSLRRSVAQRNDDRVADLAVDAGLAKSVSTMSESFSLSPVSETWSDVPKVDFRRGLSELPGGERYVGREIEVVVDAPEEGCEMALGDVRSLSARRSGRNSDAEGISTQDESCILSVSEYGVTPSQLELGRSREPLEPVREDADIANSRPRSPLWIYRPVRRLCQRRRGSLCEEGAGRAVVLDDWDMRR</sequence>
<feature type="transmembrane region" description="Helical" evidence="1">
    <location>
        <begin position="223"/>
        <end position="240"/>
    </location>
</feature>
<keyword evidence="1" id="KW-0472">Membrane</keyword>